<evidence type="ECO:0000256" key="1">
    <source>
        <dbReference type="SAM" id="Phobius"/>
    </source>
</evidence>
<dbReference type="Proteomes" id="UP000198688">
    <property type="component" value="Chromosome I"/>
</dbReference>
<keyword evidence="1" id="KW-1133">Transmembrane helix</keyword>
<accession>A0A1H1X4I8</accession>
<organism evidence="2 3">
    <name type="scientific">Actinoplanes derwentensis</name>
    <dbReference type="NCBI Taxonomy" id="113562"/>
    <lineage>
        <taxon>Bacteria</taxon>
        <taxon>Bacillati</taxon>
        <taxon>Actinomycetota</taxon>
        <taxon>Actinomycetes</taxon>
        <taxon>Micromonosporales</taxon>
        <taxon>Micromonosporaceae</taxon>
        <taxon>Actinoplanes</taxon>
    </lineage>
</organism>
<name>A0A1H1X4I8_9ACTN</name>
<dbReference type="STRING" id="113562.SAMN04489716_2330"/>
<reference evidence="2 3" key="1">
    <citation type="submission" date="2016-10" db="EMBL/GenBank/DDBJ databases">
        <authorList>
            <person name="de Groot N.N."/>
        </authorList>
    </citation>
    <scope>NUCLEOTIDE SEQUENCE [LARGE SCALE GENOMIC DNA]</scope>
    <source>
        <strain evidence="2 3">DSM 43941</strain>
    </source>
</reference>
<dbReference type="EMBL" id="LT629758">
    <property type="protein sequence ID" value="SDT03971.1"/>
    <property type="molecule type" value="Genomic_DNA"/>
</dbReference>
<dbReference type="AlphaFoldDB" id="A0A1H1X4I8"/>
<keyword evidence="3" id="KW-1185">Reference proteome</keyword>
<sequence>MLALVLPFVRLLRRPMVGRFDARVWIVRTATVAGLAGGVIMLVVSVALPVFHFPVPTGRYGIGTVTYHWVDQARPELFTADPAAHRELMAQVWYPATPSRDAERAPYIADADAVTSASARLAGPPPFLFSHFRHVTTNAVAGVPLDDVDIATPQASSLTGLRN</sequence>
<keyword evidence="1" id="KW-0472">Membrane</keyword>
<dbReference type="Gene3D" id="3.40.50.1820">
    <property type="entry name" value="alpha/beta hydrolase"/>
    <property type="match status" value="1"/>
</dbReference>
<evidence type="ECO:0000313" key="2">
    <source>
        <dbReference type="EMBL" id="SDT03971.1"/>
    </source>
</evidence>
<dbReference type="RefSeq" id="WP_157751485.1">
    <property type="nucleotide sequence ID" value="NZ_LT629758.1"/>
</dbReference>
<gene>
    <name evidence="2" type="ORF">SAMN04489716_2330</name>
</gene>
<feature type="transmembrane region" description="Helical" evidence="1">
    <location>
        <begin position="29"/>
        <end position="51"/>
    </location>
</feature>
<evidence type="ECO:0000313" key="3">
    <source>
        <dbReference type="Proteomes" id="UP000198688"/>
    </source>
</evidence>
<dbReference type="OrthoDB" id="569821at2"/>
<proteinExistence type="predicted"/>
<protein>
    <submittedName>
        <fullName evidence="2">Uncharacterized protein</fullName>
    </submittedName>
</protein>
<dbReference type="InterPro" id="IPR029058">
    <property type="entry name" value="AB_hydrolase_fold"/>
</dbReference>
<keyword evidence="1" id="KW-0812">Transmembrane</keyword>